<sequence>MATRYRFGLEAYERLFRGVKNVELLEGEVYEMSPIGPRHAWKVARLVRAFLEALGDQAVVWPQNPIRIPPHSEPQPDLALLKPRDYGEALPTPEDVLLLVEVADSSLDHDQERKLPILAQAGIPEVWILDLEQNLLHAFRHPKEGVYTERRTFLPGEEAEPLAFPGVRIAWD</sequence>
<dbReference type="Pfam" id="PF05685">
    <property type="entry name" value="Uma2"/>
    <property type="match status" value="1"/>
</dbReference>
<dbReference type="InterPro" id="IPR012296">
    <property type="entry name" value="Nuclease_put_TT1808"/>
</dbReference>
<name>A0A0N0BLP0_THEAQ</name>
<dbReference type="SUPFAM" id="SSF52980">
    <property type="entry name" value="Restriction endonuclease-like"/>
    <property type="match status" value="1"/>
</dbReference>
<dbReference type="PANTHER" id="PTHR35400:SF1">
    <property type="entry name" value="SLR1083 PROTEIN"/>
    <property type="match status" value="1"/>
</dbReference>
<dbReference type="RefSeq" id="WP_053767465.1">
    <property type="nucleotide sequence ID" value="NZ_LHCI01000106.1"/>
</dbReference>
<feature type="domain" description="Putative restriction endonuclease" evidence="1">
    <location>
        <begin position="10"/>
        <end position="170"/>
    </location>
</feature>
<gene>
    <name evidence="2" type="ORF">BVI061214_00875</name>
</gene>
<dbReference type="CDD" id="cd06260">
    <property type="entry name" value="DUF820-like"/>
    <property type="match status" value="1"/>
</dbReference>
<reference evidence="2 3" key="1">
    <citation type="submission" date="2015-07" db="EMBL/GenBank/DDBJ databases">
        <authorList>
            <person name="Noorani M."/>
        </authorList>
    </citation>
    <scope>NUCLEOTIDE SEQUENCE [LARGE SCALE GENOMIC DNA]</scope>
    <source>
        <strain evidence="3">ATCC 25104 / DSM 625 / JCM 10724 / NBRC 103206 / NCIMB 11243 / YT-1</strain>
    </source>
</reference>
<dbReference type="Proteomes" id="UP000037685">
    <property type="component" value="Unassembled WGS sequence"/>
</dbReference>
<protein>
    <recommendedName>
        <fullName evidence="1">Putative restriction endonuclease domain-containing protein</fullName>
    </recommendedName>
</protein>
<dbReference type="PANTHER" id="PTHR35400">
    <property type="entry name" value="SLR1083 PROTEIN"/>
    <property type="match status" value="1"/>
</dbReference>
<evidence type="ECO:0000313" key="2">
    <source>
        <dbReference type="EMBL" id="KOX89696.1"/>
    </source>
</evidence>
<dbReference type="Gene3D" id="3.90.1570.10">
    <property type="entry name" value="tt1808, chain A"/>
    <property type="match status" value="1"/>
</dbReference>
<organism evidence="2 3">
    <name type="scientific">Thermus aquaticus</name>
    <dbReference type="NCBI Taxonomy" id="271"/>
    <lineage>
        <taxon>Bacteria</taxon>
        <taxon>Thermotogati</taxon>
        <taxon>Deinococcota</taxon>
        <taxon>Deinococci</taxon>
        <taxon>Thermales</taxon>
        <taxon>Thermaceae</taxon>
        <taxon>Thermus</taxon>
    </lineage>
</organism>
<dbReference type="InterPro" id="IPR011335">
    <property type="entry name" value="Restrct_endonuc-II-like"/>
</dbReference>
<dbReference type="PATRIC" id="fig|271.14.peg.950"/>
<evidence type="ECO:0000313" key="3">
    <source>
        <dbReference type="Proteomes" id="UP000037685"/>
    </source>
</evidence>
<accession>A0A0N0BLP0</accession>
<dbReference type="InterPro" id="IPR008538">
    <property type="entry name" value="Uma2"/>
</dbReference>
<proteinExistence type="predicted"/>
<dbReference type="EMBL" id="LHCI01000106">
    <property type="protein sequence ID" value="KOX89696.1"/>
    <property type="molecule type" value="Genomic_DNA"/>
</dbReference>
<evidence type="ECO:0000259" key="1">
    <source>
        <dbReference type="Pfam" id="PF05685"/>
    </source>
</evidence>
<dbReference type="AlphaFoldDB" id="A0A0N0BLP0"/>
<comment type="caution">
    <text evidence="2">The sequence shown here is derived from an EMBL/GenBank/DDBJ whole genome shotgun (WGS) entry which is preliminary data.</text>
</comment>